<dbReference type="Proteomes" id="UP000655443">
    <property type="component" value="Unassembled WGS sequence"/>
</dbReference>
<dbReference type="AlphaFoldDB" id="A0A918YHN6"/>
<reference evidence="2" key="2">
    <citation type="submission" date="2020-09" db="EMBL/GenBank/DDBJ databases">
        <authorList>
            <person name="Sun Q."/>
            <person name="Ohkuma M."/>
        </authorList>
    </citation>
    <scope>NUCLEOTIDE SEQUENCE</scope>
    <source>
        <strain evidence="2">JCM 4714</strain>
    </source>
</reference>
<keyword evidence="3" id="KW-1185">Reference proteome</keyword>
<sequence length="42" mass="4406">MRRHLSTLFIAAILTALAVPAASAGEGPSHVCDTHTISSLCW</sequence>
<feature type="signal peptide" evidence="1">
    <location>
        <begin position="1"/>
        <end position="24"/>
    </location>
</feature>
<feature type="chain" id="PRO_5039216965" evidence="1">
    <location>
        <begin position="25"/>
        <end position="42"/>
    </location>
</feature>
<protein>
    <submittedName>
        <fullName evidence="2">Uncharacterized protein</fullName>
    </submittedName>
</protein>
<dbReference type="RefSeq" id="WP_268252559.1">
    <property type="nucleotide sequence ID" value="NZ_BMVG01000006.1"/>
</dbReference>
<evidence type="ECO:0000256" key="1">
    <source>
        <dbReference type="SAM" id="SignalP"/>
    </source>
</evidence>
<reference evidence="2" key="1">
    <citation type="journal article" date="2014" name="Int. J. Syst. Evol. Microbiol.">
        <title>Complete genome sequence of Corynebacterium casei LMG S-19264T (=DSM 44701T), isolated from a smear-ripened cheese.</title>
        <authorList>
            <consortium name="US DOE Joint Genome Institute (JGI-PGF)"/>
            <person name="Walter F."/>
            <person name="Albersmeier A."/>
            <person name="Kalinowski J."/>
            <person name="Ruckert C."/>
        </authorList>
    </citation>
    <scope>NUCLEOTIDE SEQUENCE</scope>
    <source>
        <strain evidence="2">JCM 4714</strain>
    </source>
</reference>
<evidence type="ECO:0000313" key="3">
    <source>
        <dbReference type="Proteomes" id="UP000655443"/>
    </source>
</evidence>
<gene>
    <name evidence="2" type="ORF">GCM10010339_30930</name>
</gene>
<accession>A0A918YHN6</accession>
<keyword evidence="1" id="KW-0732">Signal</keyword>
<comment type="caution">
    <text evidence="2">The sequence shown here is derived from an EMBL/GenBank/DDBJ whole genome shotgun (WGS) entry which is preliminary data.</text>
</comment>
<name>A0A918YHN6_9ACTN</name>
<dbReference type="EMBL" id="BMVG01000006">
    <property type="protein sequence ID" value="GHE03471.1"/>
    <property type="molecule type" value="Genomic_DNA"/>
</dbReference>
<evidence type="ECO:0000313" key="2">
    <source>
        <dbReference type="EMBL" id="GHE03471.1"/>
    </source>
</evidence>
<organism evidence="2 3">
    <name type="scientific">Streptomyces alanosinicus</name>
    <dbReference type="NCBI Taxonomy" id="68171"/>
    <lineage>
        <taxon>Bacteria</taxon>
        <taxon>Bacillati</taxon>
        <taxon>Actinomycetota</taxon>
        <taxon>Actinomycetes</taxon>
        <taxon>Kitasatosporales</taxon>
        <taxon>Streptomycetaceae</taxon>
        <taxon>Streptomyces</taxon>
    </lineage>
</organism>
<proteinExistence type="predicted"/>